<feature type="transmembrane region" description="Helical" evidence="1">
    <location>
        <begin position="286"/>
        <end position="303"/>
    </location>
</feature>
<feature type="transmembrane region" description="Helical" evidence="1">
    <location>
        <begin position="345"/>
        <end position="365"/>
    </location>
</feature>
<keyword evidence="1" id="KW-0812">Transmembrane</keyword>
<evidence type="ECO:0000256" key="1">
    <source>
        <dbReference type="SAM" id="Phobius"/>
    </source>
</evidence>
<feature type="transmembrane region" description="Helical" evidence="1">
    <location>
        <begin position="218"/>
        <end position="237"/>
    </location>
</feature>
<keyword evidence="3" id="KW-1185">Reference proteome</keyword>
<comment type="caution">
    <text evidence="2">The sequence shown here is derived from an EMBL/GenBank/DDBJ whole genome shotgun (WGS) entry which is preliminary data.</text>
</comment>
<gene>
    <name evidence="2" type="ORF">KUV50_07100</name>
</gene>
<evidence type="ECO:0000313" key="3">
    <source>
        <dbReference type="Proteomes" id="UP000753961"/>
    </source>
</evidence>
<dbReference type="Gene3D" id="2.60.120.260">
    <property type="entry name" value="Galactose-binding domain-like"/>
    <property type="match status" value="1"/>
</dbReference>
<feature type="transmembrane region" description="Helical" evidence="1">
    <location>
        <begin position="80"/>
        <end position="111"/>
    </location>
</feature>
<protein>
    <submittedName>
        <fullName evidence="2">Uncharacterized protein</fullName>
    </submittedName>
</protein>
<feature type="transmembrane region" description="Helical" evidence="1">
    <location>
        <begin position="377"/>
        <end position="397"/>
    </location>
</feature>
<sequence length="831" mass="93811">MSTRHRPTYLFLLTLGMLTLAVYGPLYFGTYTLTGSTADLICSAFSHMAEAFQQGTFPLWNKYQLQGLNTSIFPVYWNPVYLVLALLFSSPGIALNTLHLFLIFVSGLGFYKWAGSYLKNKNSVFLAGLIYPLIGFFTTHGTDLNVINTAAWMPVLLYSHRSYLRKGTFRYGAILGLSFYLFATATSPGLVLAGGTLLLAQTMMWSPHDHNRGRHRRIYALGIPGLSGFLVWKIYLIRWRTYDYSAEFIPAPTTLSHFFQDMVGLALPKTPALEANLPIGAESGHHMMHIGILLIILTVFTGMHRPTRTDRRLGLAAFIFLGLTLMLLLLRSFTTVGTSVITTEALVGFKFFFVGALIVLGLRGLDKSVKPTTQSKLPFLFLISGGLAVGTALVLKLLNPSGLPFGLQQTDLWKSVSFLLIASVVCFIRLPRWRWIALASLILVELGINQESYLSTPNLIGTTTERPHATAGVSNGIIELHQPVGKFRDSDFSWPNRQRNIGTLTRTLVKDGYWPWRSDRQTTHMDTPDHNAQLRYPLFYLSRDTTGSATPIYTHLQEHITILSHSDHHWELSFLNQYEKFLILNQNYHKDWIAYIDQERVPVHPTDTGMMKIAVKPGLHTATFLFRSDGLLHLFGVTMVVILLMVIFMISTKTFPLSAFGPGIPILMVFVLNTGQNKPASKEKEPSREPADYVMNYESNRPFWFVQADQITPWDSFDGYRAESFDANAEYSATLQLHRSALKGKTALGYRFRLKAAAPVDVAVVAKTYSQNDESYNIHYLTSLDTDKWHTLEGQFSLQEPEPPLVKTEFYLWNYKEQDFLIDDIEIKLSP</sequence>
<keyword evidence="1" id="KW-0472">Membrane</keyword>
<dbReference type="EMBL" id="JAHVHU010000006">
    <property type="protein sequence ID" value="MBY5957890.1"/>
    <property type="molecule type" value="Genomic_DNA"/>
</dbReference>
<dbReference type="AlphaFoldDB" id="A0A953HT29"/>
<feature type="transmembrane region" description="Helical" evidence="1">
    <location>
        <begin position="123"/>
        <end position="142"/>
    </location>
</feature>
<evidence type="ECO:0000313" key="2">
    <source>
        <dbReference type="EMBL" id="MBY5957890.1"/>
    </source>
</evidence>
<feature type="transmembrane region" description="Helical" evidence="1">
    <location>
        <begin position="171"/>
        <end position="198"/>
    </location>
</feature>
<feature type="transmembrane region" description="Helical" evidence="1">
    <location>
        <begin position="631"/>
        <end position="651"/>
    </location>
</feature>
<name>A0A953HT29_9BACT</name>
<keyword evidence="1" id="KW-1133">Transmembrane helix</keyword>
<accession>A0A953HT29</accession>
<dbReference type="RefSeq" id="WP_222579410.1">
    <property type="nucleotide sequence ID" value="NZ_JAHVHU010000006.1"/>
</dbReference>
<feature type="transmembrane region" description="Helical" evidence="1">
    <location>
        <begin position="412"/>
        <end position="430"/>
    </location>
</feature>
<dbReference type="Proteomes" id="UP000753961">
    <property type="component" value="Unassembled WGS sequence"/>
</dbReference>
<feature type="transmembrane region" description="Helical" evidence="1">
    <location>
        <begin position="315"/>
        <end position="333"/>
    </location>
</feature>
<reference evidence="2" key="1">
    <citation type="submission" date="2021-06" db="EMBL/GenBank/DDBJ databases">
        <title>44 bacteria genomes isolated from Dapeng, Shenzhen.</title>
        <authorList>
            <person name="Zheng W."/>
            <person name="Yu S."/>
            <person name="Huang Y."/>
        </authorList>
    </citation>
    <scope>NUCLEOTIDE SEQUENCE</scope>
    <source>
        <strain evidence="2">DP5N28-2</strain>
    </source>
</reference>
<organism evidence="2 3">
    <name type="scientific">Membranihabitans marinus</name>
    <dbReference type="NCBI Taxonomy" id="1227546"/>
    <lineage>
        <taxon>Bacteria</taxon>
        <taxon>Pseudomonadati</taxon>
        <taxon>Bacteroidota</taxon>
        <taxon>Saprospiria</taxon>
        <taxon>Saprospirales</taxon>
        <taxon>Saprospiraceae</taxon>
        <taxon>Membranihabitans</taxon>
    </lineage>
</organism>
<feature type="transmembrane region" description="Helical" evidence="1">
    <location>
        <begin position="9"/>
        <end position="28"/>
    </location>
</feature>
<proteinExistence type="predicted"/>